<dbReference type="EMBL" id="FORG01000028">
    <property type="protein sequence ID" value="SFK08429.1"/>
    <property type="molecule type" value="Genomic_DNA"/>
</dbReference>
<proteinExistence type="predicted"/>
<sequence length="58" mass="6244">MTIKVSQLNHTDLLSIIGNILDTAQLLSTIESGSPLAFELIEFAQQAAQEASNLKTTN</sequence>
<organism evidence="2 3">
    <name type="scientific">Xenorhabdus mauleonii</name>
    <dbReference type="NCBI Taxonomy" id="351675"/>
    <lineage>
        <taxon>Bacteria</taxon>
        <taxon>Pseudomonadati</taxon>
        <taxon>Pseudomonadota</taxon>
        <taxon>Gammaproteobacteria</taxon>
        <taxon>Enterobacterales</taxon>
        <taxon>Morganellaceae</taxon>
        <taxon>Xenorhabdus</taxon>
    </lineage>
</organism>
<evidence type="ECO:0000313" key="2">
    <source>
        <dbReference type="EMBL" id="SFK08429.1"/>
    </source>
</evidence>
<name>A0A1I3WMM4_9GAMM</name>
<evidence type="ECO:0000313" key="1">
    <source>
        <dbReference type="EMBL" id="PHM39304.1"/>
    </source>
</evidence>
<keyword evidence="4" id="KW-1185">Reference proteome</keyword>
<dbReference type="AlphaFoldDB" id="A0A1I3WMM4"/>
<dbReference type="RefSeq" id="WP_169924726.1">
    <property type="nucleotide sequence ID" value="NZ_CAWNQB010000003.1"/>
</dbReference>
<evidence type="ECO:0000313" key="3">
    <source>
        <dbReference type="Proteomes" id="UP000198919"/>
    </source>
</evidence>
<dbReference type="Proteomes" id="UP000198919">
    <property type="component" value="Unassembled WGS sequence"/>
</dbReference>
<reference evidence="3" key="1">
    <citation type="submission" date="2016-10" db="EMBL/GenBank/DDBJ databases">
        <authorList>
            <person name="Varghese N."/>
            <person name="Submissions S."/>
        </authorList>
    </citation>
    <scope>NUCLEOTIDE SEQUENCE [LARGE SCALE GENOMIC DNA]</scope>
    <source>
        <strain evidence="3">DSM 17908</strain>
    </source>
</reference>
<evidence type="ECO:0000313" key="4">
    <source>
        <dbReference type="Proteomes" id="UP000224607"/>
    </source>
</evidence>
<dbReference type="STRING" id="351675.SAMN05421680_1285"/>
<dbReference type="EMBL" id="NITY01000011">
    <property type="protein sequence ID" value="PHM39304.1"/>
    <property type="molecule type" value="Genomic_DNA"/>
</dbReference>
<protein>
    <submittedName>
        <fullName evidence="2">Uncharacterized protein</fullName>
    </submittedName>
</protein>
<reference evidence="1 4" key="3">
    <citation type="journal article" date="2017" name="Nat. Microbiol.">
        <title>Natural product diversity associated with the nematode symbionts Photorhabdus and Xenorhabdus.</title>
        <authorList>
            <person name="Tobias N.J."/>
            <person name="Wolff H."/>
            <person name="Djahanschiri B."/>
            <person name="Grundmann F."/>
            <person name="Kronenwerth M."/>
            <person name="Shi Y.M."/>
            <person name="Simonyi S."/>
            <person name="Grun P."/>
            <person name="Shapiro-Ilan D."/>
            <person name="Pidot S.J."/>
            <person name="Stinear T.P."/>
            <person name="Ebersberger I."/>
            <person name="Bode H.B."/>
        </authorList>
    </citation>
    <scope>NUCLEOTIDE SEQUENCE [LARGE SCALE GENOMIC DNA]</scope>
    <source>
        <strain evidence="1 4">DSM 17908</strain>
    </source>
</reference>
<reference evidence="2" key="2">
    <citation type="submission" date="2016-10" db="EMBL/GenBank/DDBJ databases">
        <authorList>
            <person name="de Groot N.N."/>
        </authorList>
    </citation>
    <scope>NUCLEOTIDE SEQUENCE [LARGE SCALE GENOMIC DNA]</scope>
    <source>
        <strain evidence="2">DSM 17908</strain>
    </source>
</reference>
<gene>
    <name evidence="2" type="ORF">SAMN05421680_1285</name>
    <name evidence="1" type="ORF">Xmau_02908</name>
</gene>
<accession>A0A1I3WMM4</accession>
<dbReference type="Proteomes" id="UP000224607">
    <property type="component" value="Unassembled WGS sequence"/>
</dbReference>